<dbReference type="Gramene" id="TuG1812G0100003645.01.T01">
    <property type="protein sequence ID" value="TuG1812G0100003645.01.T01.cds439969"/>
    <property type="gene ID" value="TuG1812G0100003645.01"/>
</dbReference>
<organism evidence="7">
    <name type="scientific">Triticum urartu</name>
    <name type="common">Red wild einkorn</name>
    <name type="synonym">Crithodium urartu</name>
    <dbReference type="NCBI Taxonomy" id="4572"/>
    <lineage>
        <taxon>Eukaryota</taxon>
        <taxon>Viridiplantae</taxon>
        <taxon>Streptophyta</taxon>
        <taxon>Embryophyta</taxon>
        <taxon>Tracheophyta</taxon>
        <taxon>Spermatophyta</taxon>
        <taxon>Magnoliopsida</taxon>
        <taxon>Liliopsida</taxon>
        <taxon>Poales</taxon>
        <taxon>Poaceae</taxon>
        <taxon>BOP clade</taxon>
        <taxon>Pooideae</taxon>
        <taxon>Triticodae</taxon>
        <taxon>Triticeae</taxon>
        <taxon>Triticinae</taxon>
        <taxon>Triticum</taxon>
    </lineage>
</organism>
<feature type="compositionally biased region" description="Gly residues" evidence="4">
    <location>
        <begin position="154"/>
        <end position="169"/>
    </location>
</feature>
<dbReference type="SUPFAM" id="SSF47699">
    <property type="entry name" value="Bifunctional inhibitor/lipid-transfer protein/seed storage 2S albumin"/>
    <property type="match status" value="1"/>
</dbReference>
<evidence type="ECO:0000259" key="6">
    <source>
        <dbReference type="SMART" id="SM00499"/>
    </source>
</evidence>
<feature type="chain" id="PRO_5044181845" evidence="5">
    <location>
        <begin position="21"/>
        <end position="229"/>
    </location>
</feature>
<feature type="region of interest" description="Disordered" evidence="4">
    <location>
        <begin position="101"/>
        <end position="201"/>
    </location>
</feature>
<feature type="compositionally biased region" description="Basic and acidic residues" evidence="4">
    <location>
        <begin position="109"/>
        <end position="120"/>
    </location>
</feature>
<evidence type="ECO:0000256" key="3">
    <source>
        <dbReference type="ARBA" id="ARBA00022525"/>
    </source>
</evidence>
<dbReference type="GO" id="GO:0019863">
    <property type="term" value="F:IgE binding"/>
    <property type="evidence" value="ECO:0007669"/>
    <property type="project" value="EnsemblPlants"/>
</dbReference>
<comment type="similarity">
    <text evidence="2">Belongs to the protease inhibitor I6 (cereal trypsin/alpha-amylase inhibitor) family.</text>
</comment>
<accession>H9XH65</accession>
<dbReference type="GeneID" id="125537024"/>
<evidence type="ECO:0000256" key="1">
    <source>
        <dbReference type="ARBA" id="ARBA00004613"/>
    </source>
</evidence>
<keyword evidence="3" id="KW-0964">Secreted</keyword>
<dbReference type="Gene3D" id="1.10.110.10">
    <property type="entry name" value="Plant lipid-transfer and hydrophobic proteins"/>
    <property type="match status" value="1"/>
</dbReference>
<dbReference type="OrthoDB" id="653963at2759"/>
<evidence type="ECO:0000256" key="2">
    <source>
        <dbReference type="ARBA" id="ARBA00007107"/>
    </source>
</evidence>
<evidence type="ECO:0000256" key="5">
    <source>
        <dbReference type="SAM" id="SignalP"/>
    </source>
</evidence>
<dbReference type="AlphaFoldDB" id="H9XH65"/>
<dbReference type="CDD" id="cd00261">
    <property type="entry name" value="AAI_SS"/>
    <property type="match status" value="1"/>
</dbReference>
<dbReference type="EnsemblPlants" id="TuG1812G0100003645.01.T01">
    <property type="protein sequence ID" value="TuG1812G0100003645.01.T01.cds439969"/>
    <property type="gene ID" value="TuG1812G0100003645.01"/>
</dbReference>
<evidence type="ECO:0000313" key="7">
    <source>
        <dbReference type="EMBL" id="AFG73683.1"/>
    </source>
</evidence>
<reference evidence="8" key="3">
    <citation type="submission" date="2018-03" db="EMBL/GenBank/DDBJ databases">
        <title>The Triticum urartu genome reveals the dynamic nature of wheat genome evolution.</title>
        <authorList>
            <person name="Ling H."/>
            <person name="Ma B."/>
            <person name="Shi X."/>
            <person name="Liu H."/>
            <person name="Dong L."/>
            <person name="Sun H."/>
            <person name="Cao Y."/>
            <person name="Gao Q."/>
            <person name="Zheng S."/>
            <person name="Li Y."/>
            <person name="Yu Y."/>
            <person name="Du H."/>
            <person name="Qi M."/>
            <person name="Li Y."/>
            <person name="Yu H."/>
            <person name="Cui Y."/>
            <person name="Wang N."/>
            <person name="Chen C."/>
            <person name="Wu H."/>
            <person name="Zhao Y."/>
            <person name="Zhang J."/>
            <person name="Li Y."/>
            <person name="Zhou W."/>
            <person name="Zhang B."/>
            <person name="Hu W."/>
            <person name="Eijk M."/>
            <person name="Tang J."/>
            <person name="Witsenboer H."/>
            <person name="Zhao S."/>
            <person name="Li Z."/>
            <person name="Zhang A."/>
            <person name="Wang D."/>
            <person name="Liang C."/>
        </authorList>
    </citation>
    <scope>NUCLEOTIDE SEQUENCE [LARGE SCALE GENOMIC DNA]</scope>
    <source>
        <strain evidence="8">cv. G1812</strain>
    </source>
</reference>
<reference evidence="9" key="2">
    <citation type="journal article" date="2013" name="Nature">
        <title>Draft genome of the wheat A-genome progenitor Triticum urartu.</title>
        <authorList>
            <person name="Ling H.Q."/>
            <person name="Zhao S."/>
            <person name="Liu D."/>
            <person name="Wang J."/>
            <person name="Sun H."/>
            <person name="Zhang C."/>
            <person name="Fan H."/>
            <person name="Li D."/>
            <person name="Dong L."/>
            <person name="Tao Y."/>
            <person name="Gao C."/>
            <person name="Wu H."/>
            <person name="Li Y."/>
            <person name="Cui Y."/>
            <person name="Guo X."/>
            <person name="Zheng S."/>
            <person name="Wang B."/>
            <person name="Yu K."/>
            <person name="Liang Q."/>
            <person name="Yang W."/>
            <person name="Lou X."/>
            <person name="Chen J."/>
            <person name="Feng M."/>
            <person name="Jian J."/>
            <person name="Zhang X."/>
            <person name="Luo G."/>
            <person name="Jiang Y."/>
            <person name="Liu J."/>
            <person name="Wang Z."/>
            <person name="Sha Y."/>
            <person name="Zhang B."/>
            <person name="Wu H."/>
            <person name="Tang D."/>
            <person name="Shen Q."/>
            <person name="Xue P."/>
            <person name="Zou S."/>
            <person name="Wang X."/>
            <person name="Liu X."/>
            <person name="Wang F."/>
            <person name="Yang Y."/>
            <person name="An X."/>
            <person name="Dong Z."/>
            <person name="Zhang K."/>
            <person name="Zhang X."/>
            <person name="Luo M.C."/>
            <person name="Dvorak J."/>
            <person name="Tong Y."/>
            <person name="Wang J."/>
            <person name="Yang H."/>
            <person name="Li Z."/>
            <person name="Wang D."/>
            <person name="Zhang A."/>
            <person name="Wang J."/>
        </authorList>
    </citation>
    <scope>NUCLEOTIDE SEQUENCE</scope>
    <source>
        <strain evidence="9">cv. G1812</strain>
    </source>
</reference>
<dbReference type="InterPro" id="IPR016140">
    <property type="entry name" value="Bifunc_inhib/LTP/seed_store"/>
</dbReference>
<keyword evidence="5" id="KW-0732">Signal</keyword>
<keyword evidence="9" id="KW-1185">Reference proteome</keyword>
<evidence type="ECO:0000256" key="4">
    <source>
        <dbReference type="SAM" id="MobiDB-lite"/>
    </source>
</evidence>
<dbReference type="KEGG" id="tua:125537024"/>
<gene>
    <name evidence="8" type="primary">LOC125537024</name>
</gene>
<dbReference type="SMART" id="SM00499">
    <property type="entry name" value="AAI"/>
    <property type="match status" value="1"/>
</dbReference>
<dbReference type="InterPro" id="IPR036312">
    <property type="entry name" value="Bifun_inhib/LTP/seed_sf"/>
</dbReference>
<dbReference type="RefSeq" id="XP_048556268.1">
    <property type="nucleotide sequence ID" value="XM_048700311.1"/>
</dbReference>
<dbReference type="GO" id="GO:0005576">
    <property type="term" value="C:extracellular region"/>
    <property type="evidence" value="ECO:0007669"/>
    <property type="project" value="UniProtKB-SubCell"/>
</dbReference>
<dbReference type="SMR" id="H9XH65"/>
<reference evidence="7" key="1">
    <citation type="journal article" date="2012" name="Mol. Genet. Genomics">
        <title>Exploring the diploid wheat ancestral A genome through sequence comparison at the high-molecular-weight glutenin locus region.</title>
        <authorList>
            <person name="Dong L."/>
            <person name="Huo N."/>
            <person name="Wang Y."/>
            <person name="Deal K."/>
            <person name="Luo M.C."/>
            <person name="Wang D."/>
            <person name="Anderson O.D."/>
            <person name="Gu Y.Q."/>
        </authorList>
    </citation>
    <scope>NUCLEOTIDE SEQUENCE</scope>
</reference>
<evidence type="ECO:0000313" key="9">
    <source>
        <dbReference type="Proteomes" id="UP000015106"/>
    </source>
</evidence>
<protein>
    <submittedName>
        <fullName evidence="7">Globulin</fullName>
    </submittedName>
</protein>
<sequence length="229" mass="25000">MGKFVFFAVFLAALVSVSAAQGVLEQSLTDAQCRGEVREKPLLACRQILEQQLTGRAGEGAVGVPLFQAQWGARERCCRQLESVSRECRCAALRGMVRDYEQSMPPLGEGRHGSSGERQQEQGCSGESTEPEQRQEVQGGQYGSETGGSQQQQQGGGYHGVTVGRGGQRQGQVLCHKRPQRQQGEGFSGEGAQQKPQAGRVRLTKVRLPTACRIEPQECSVFSADQYYY</sequence>
<dbReference type="Proteomes" id="UP000015106">
    <property type="component" value="Chromosome 1"/>
</dbReference>
<reference evidence="8" key="4">
    <citation type="submission" date="2022-06" db="UniProtKB">
        <authorList>
            <consortium name="EnsemblPlants"/>
        </authorList>
    </citation>
    <scope>IDENTIFICATION</scope>
</reference>
<dbReference type="PANTHER" id="PTHR34481">
    <property type="entry name" value="TRYPSIN/FACTOR XIIA INHIBITOR-RELATED"/>
    <property type="match status" value="1"/>
</dbReference>
<dbReference type="EMBL" id="JQ240472">
    <property type="protein sequence ID" value="AFG73683.1"/>
    <property type="molecule type" value="Genomic_DNA"/>
</dbReference>
<name>H9XH65_TRIUA</name>
<dbReference type="PANTHER" id="PTHR34481:SF9">
    <property type="entry name" value="19 KDA GLOBULIN"/>
    <property type="match status" value="1"/>
</dbReference>
<feature type="signal peptide" evidence="5">
    <location>
        <begin position="1"/>
        <end position="20"/>
    </location>
</feature>
<comment type="subcellular location">
    <subcellularLocation>
        <location evidence="1">Secreted</location>
    </subcellularLocation>
</comment>
<evidence type="ECO:0000313" key="8">
    <source>
        <dbReference type="EnsemblPlants" id="TuG1812G0100003645.01.T01.cds439969"/>
    </source>
</evidence>
<feature type="domain" description="Bifunctional inhibitor/plant lipid transfer protein/seed storage helical" evidence="6">
    <location>
        <begin position="45"/>
        <end position="219"/>
    </location>
</feature>
<dbReference type="Pfam" id="PF00234">
    <property type="entry name" value="Tryp_alpha_amyl"/>
    <property type="match status" value="1"/>
</dbReference>
<proteinExistence type="inferred from homology"/>